<dbReference type="Proteomes" id="UP000252107">
    <property type="component" value="Unassembled WGS sequence"/>
</dbReference>
<evidence type="ECO:0000313" key="1">
    <source>
        <dbReference type="EMBL" id="RCJ29411.1"/>
    </source>
</evidence>
<proteinExistence type="predicted"/>
<sequence length="173" mass="19601">MSSELNIKVNNPGSLKTFIEKTYSVLTKINLVVQPQLKVLSDGQELFDTYLEDLVLCNTETDITVEIPEYAKVFISIFSAGESEFLGEEGGFWAYFEVGKMLCQSVFLMFILALTYAKLTGEKIVYESCILTSDRYISVDNVMNIIRISTRKDFTDYSIEVCRKLGIYCDVLG</sequence>
<organism evidence="1 2">
    <name type="scientific">Nostoc minutum NIES-26</name>
    <dbReference type="NCBI Taxonomy" id="1844469"/>
    <lineage>
        <taxon>Bacteria</taxon>
        <taxon>Bacillati</taxon>
        <taxon>Cyanobacteriota</taxon>
        <taxon>Cyanophyceae</taxon>
        <taxon>Nostocales</taxon>
        <taxon>Nostocaceae</taxon>
        <taxon>Nostoc</taxon>
    </lineage>
</organism>
<evidence type="ECO:0000313" key="2">
    <source>
        <dbReference type="Proteomes" id="UP000252107"/>
    </source>
</evidence>
<gene>
    <name evidence="1" type="ORF">A6770_22015</name>
</gene>
<keyword evidence="2" id="KW-1185">Reference proteome</keyword>
<name>A0A367R0C8_9NOSO</name>
<dbReference type="AlphaFoldDB" id="A0A367R0C8"/>
<dbReference type="EMBL" id="LXQD01000293">
    <property type="protein sequence ID" value="RCJ29411.1"/>
    <property type="molecule type" value="Genomic_DNA"/>
</dbReference>
<accession>A0A367R0C8</accession>
<reference evidence="1" key="1">
    <citation type="submission" date="2016-04" db="EMBL/GenBank/DDBJ databases">
        <authorList>
            <person name="Tabuchi Yagui T.R."/>
        </authorList>
    </citation>
    <scope>NUCLEOTIDE SEQUENCE [LARGE SCALE GENOMIC DNA]</scope>
    <source>
        <strain evidence="1">NIES-26</strain>
    </source>
</reference>
<comment type="caution">
    <text evidence="1">The sequence shown here is derived from an EMBL/GenBank/DDBJ whole genome shotgun (WGS) entry which is preliminary data.</text>
</comment>
<protein>
    <submittedName>
        <fullName evidence="1">Uncharacterized protein</fullName>
    </submittedName>
</protein>